<name>I0WFE7_9FLAO</name>
<dbReference type="AlphaFoldDB" id="I0WFE7"/>
<reference evidence="1 2" key="1">
    <citation type="journal article" date="2012" name="J. Bacteriol.">
        <title>Genome Sequence of the Halotolerant Bacterium Imtechella halotolerans K1T.</title>
        <authorList>
            <person name="Kumar S."/>
            <person name="Vikram S."/>
            <person name="Subramanian S."/>
            <person name="Raghava G.P."/>
            <person name="Pinnaka A.K."/>
        </authorList>
    </citation>
    <scope>NUCLEOTIDE SEQUENCE [LARGE SCALE GENOMIC DNA]</scope>
    <source>
        <strain evidence="1 2">K1</strain>
    </source>
</reference>
<sequence>MYSMRRFLQNGWCLVFLVFSVSCQNELKLSSSYDYKLIPKDTLRISIDDSLTYRYTRIQYFIQDDSTYIVVSNTNQNGLTFVNVDSERISKKVIYSQTGLNGVGDDAGSFHYVNMDSIFIFNSPSRKLFLTNSNADVIESFDLIDFADFDFGEPMMWIAYASHYAEGVLKFSVLPTYLNGHEISRNSNDPVVVKFDINAKKVSKGLIDYSYANMNNHHYIRHTPISVVGKDNVLYYCFPFENRILFENQETGIVEEKTTFVSDFVKEYYPMQGEYKNDIRRFDVEFPYNANLKYDPFRNVYYMVVYHGIPFVDDSTGELRSFSQKPFSIIVFDEEFKKLSEQKFEGGNFLPGGSFVSRKGLYIFFNNIENPLFNENYFKYVLFNLEKN</sequence>
<dbReference type="PROSITE" id="PS51257">
    <property type="entry name" value="PROKAR_LIPOPROTEIN"/>
    <property type="match status" value="1"/>
</dbReference>
<dbReference type="Pfam" id="PF13970">
    <property type="entry name" value="DUF4221"/>
    <property type="match status" value="1"/>
</dbReference>
<gene>
    <name evidence="1" type="ORF">W5A_07252</name>
</gene>
<dbReference type="Proteomes" id="UP000005938">
    <property type="component" value="Unassembled WGS sequence"/>
</dbReference>
<dbReference type="eggNOG" id="COG3391">
    <property type="taxonomic scope" value="Bacteria"/>
</dbReference>
<dbReference type="OrthoDB" id="828261at2"/>
<dbReference type="EMBL" id="AJJU01000007">
    <property type="protein sequence ID" value="EID75113.1"/>
    <property type="molecule type" value="Genomic_DNA"/>
</dbReference>
<dbReference type="InterPro" id="IPR025316">
    <property type="entry name" value="DUF4221"/>
</dbReference>
<keyword evidence="2" id="KW-1185">Reference proteome</keyword>
<proteinExistence type="predicted"/>
<evidence type="ECO:0008006" key="3">
    <source>
        <dbReference type="Google" id="ProtNLM"/>
    </source>
</evidence>
<organism evidence="1 2">
    <name type="scientific">Imtechella halotolerans K1</name>
    <dbReference type="NCBI Taxonomy" id="946077"/>
    <lineage>
        <taxon>Bacteria</taxon>
        <taxon>Pseudomonadati</taxon>
        <taxon>Bacteroidota</taxon>
        <taxon>Flavobacteriia</taxon>
        <taxon>Flavobacteriales</taxon>
        <taxon>Flavobacteriaceae</taxon>
        <taxon>Imtechella</taxon>
    </lineage>
</organism>
<dbReference type="STRING" id="946077.W5A_07252"/>
<evidence type="ECO:0000313" key="2">
    <source>
        <dbReference type="Proteomes" id="UP000005938"/>
    </source>
</evidence>
<evidence type="ECO:0000313" key="1">
    <source>
        <dbReference type="EMBL" id="EID75113.1"/>
    </source>
</evidence>
<protein>
    <recommendedName>
        <fullName evidence="3">DUF4221 domain-containing protein</fullName>
    </recommendedName>
</protein>
<accession>I0WFE7</accession>
<comment type="caution">
    <text evidence="1">The sequence shown here is derived from an EMBL/GenBank/DDBJ whole genome shotgun (WGS) entry which is preliminary data.</text>
</comment>